<evidence type="ECO:0000256" key="6">
    <source>
        <dbReference type="ARBA" id="ARBA00022842"/>
    </source>
</evidence>
<dbReference type="Proteomes" id="UP001178507">
    <property type="component" value="Unassembled WGS sequence"/>
</dbReference>
<dbReference type="InterPro" id="IPR002716">
    <property type="entry name" value="PIN_dom"/>
</dbReference>
<evidence type="ECO:0000256" key="5">
    <source>
        <dbReference type="ARBA" id="ARBA00022801"/>
    </source>
</evidence>
<dbReference type="GO" id="GO:0046872">
    <property type="term" value="F:metal ion binding"/>
    <property type="evidence" value="ECO:0007669"/>
    <property type="project" value="UniProtKB-KW"/>
</dbReference>
<sequence>MDEIGILDARNNLSALVERVEKGDEVIITRHGKPVVKMVAVEPADEEERRRRAREAIKAIREMRKEVLSVVVDCSVTLSWYLDDETEPLSILIEDHVAEHGAVIPFHWHAEMANGLLMAVRRGRIAYGFIRRAFAQFEELTIVIDHESREAAKEAAISLGQEHRLSVYDALYLETAMRRGLPLATFDEALQKAAGSAGVPVFQSANP</sequence>
<dbReference type="PANTHER" id="PTHR35901">
    <property type="entry name" value="RIBONUCLEASE VAPC3"/>
    <property type="match status" value="1"/>
</dbReference>
<evidence type="ECO:0000313" key="8">
    <source>
        <dbReference type="EMBL" id="CAJ1391261.1"/>
    </source>
</evidence>
<dbReference type="NCBIfam" id="TIGR01552">
    <property type="entry name" value="phd_fam"/>
    <property type="match status" value="1"/>
</dbReference>
<comment type="caution">
    <text evidence="8">The sequence shown here is derived from an EMBL/GenBank/DDBJ whole genome shotgun (WGS) entry which is preliminary data.</text>
</comment>
<dbReference type="Gene3D" id="3.40.50.1010">
    <property type="entry name" value="5'-nuclease"/>
    <property type="match status" value="1"/>
</dbReference>
<evidence type="ECO:0000256" key="1">
    <source>
        <dbReference type="ARBA" id="ARBA00009981"/>
    </source>
</evidence>
<dbReference type="SUPFAM" id="SSF88723">
    <property type="entry name" value="PIN domain-like"/>
    <property type="match status" value="1"/>
</dbReference>
<name>A0AA36IPU6_9DINO</name>
<keyword evidence="4" id="KW-0479">Metal-binding</keyword>
<dbReference type="InterPro" id="IPR036165">
    <property type="entry name" value="YefM-like_sf"/>
</dbReference>
<dbReference type="GO" id="GO:0016787">
    <property type="term" value="F:hydrolase activity"/>
    <property type="evidence" value="ECO:0007669"/>
    <property type="project" value="UniProtKB-KW"/>
</dbReference>
<evidence type="ECO:0000259" key="7">
    <source>
        <dbReference type="Pfam" id="PF01850"/>
    </source>
</evidence>
<evidence type="ECO:0000313" key="9">
    <source>
        <dbReference type="Proteomes" id="UP001178507"/>
    </source>
</evidence>
<feature type="domain" description="PIN" evidence="7">
    <location>
        <begin position="70"/>
        <end position="194"/>
    </location>
</feature>
<dbReference type="InterPro" id="IPR051619">
    <property type="entry name" value="TypeII_TA_RNase_PINc/VapC"/>
</dbReference>
<keyword evidence="2" id="KW-1277">Toxin-antitoxin system</keyword>
<dbReference type="PANTHER" id="PTHR35901:SF1">
    <property type="entry name" value="EXONUCLEASE VAPC9"/>
    <property type="match status" value="1"/>
</dbReference>
<dbReference type="SUPFAM" id="SSF143120">
    <property type="entry name" value="YefM-like"/>
    <property type="match status" value="1"/>
</dbReference>
<dbReference type="HAMAP" id="MF_00265">
    <property type="entry name" value="VapC_Nob1"/>
    <property type="match status" value="1"/>
</dbReference>
<keyword evidence="3" id="KW-0540">Nuclease</keyword>
<dbReference type="CDD" id="cd09873">
    <property type="entry name" value="PIN_Pae0151-like"/>
    <property type="match status" value="1"/>
</dbReference>
<dbReference type="GO" id="GO:0004540">
    <property type="term" value="F:RNA nuclease activity"/>
    <property type="evidence" value="ECO:0007669"/>
    <property type="project" value="InterPro"/>
</dbReference>
<dbReference type="Pfam" id="PF02604">
    <property type="entry name" value="PhdYeFM_antitox"/>
    <property type="match status" value="1"/>
</dbReference>
<keyword evidence="5" id="KW-0378">Hydrolase</keyword>
<organism evidence="8 9">
    <name type="scientific">Effrenium voratum</name>
    <dbReference type="NCBI Taxonomy" id="2562239"/>
    <lineage>
        <taxon>Eukaryota</taxon>
        <taxon>Sar</taxon>
        <taxon>Alveolata</taxon>
        <taxon>Dinophyceae</taxon>
        <taxon>Suessiales</taxon>
        <taxon>Symbiodiniaceae</taxon>
        <taxon>Effrenium</taxon>
    </lineage>
</organism>
<evidence type="ECO:0000256" key="4">
    <source>
        <dbReference type="ARBA" id="ARBA00022723"/>
    </source>
</evidence>
<dbReference type="Pfam" id="PF01850">
    <property type="entry name" value="PIN"/>
    <property type="match status" value="1"/>
</dbReference>
<dbReference type="InterPro" id="IPR006442">
    <property type="entry name" value="Antitoxin_Phd/YefM"/>
</dbReference>
<evidence type="ECO:0000256" key="2">
    <source>
        <dbReference type="ARBA" id="ARBA00022649"/>
    </source>
</evidence>
<keyword evidence="9" id="KW-1185">Reference proteome</keyword>
<reference evidence="8" key="1">
    <citation type="submission" date="2023-08" db="EMBL/GenBank/DDBJ databases">
        <authorList>
            <person name="Chen Y."/>
            <person name="Shah S."/>
            <person name="Dougan E. K."/>
            <person name="Thang M."/>
            <person name="Chan C."/>
        </authorList>
    </citation>
    <scope>NUCLEOTIDE SEQUENCE</scope>
</reference>
<dbReference type="InterPro" id="IPR029060">
    <property type="entry name" value="PIN-like_dom_sf"/>
</dbReference>
<comment type="similarity">
    <text evidence="1">Belongs to the phD/YefM antitoxin family.</text>
</comment>
<keyword evidence="6" id="KW-0460">Magnesium</keyword>
<protein>
    <recommendedName>
        <fullName evidence="7">PIN domain-containing protein</fullName>
    </recommendedName>
</protein>
<dbReference type="Gene3D" id="3.40.1620.10">
    <property type="entry name" value="YefM-like domain"/>
    <property type="match status" value="1"/>
</dbReference>
<dbReference type="InterPro" id="IPR022907">
    <property type="entry name" value="VapC_family"/>
</dbReference>
<dbReference type="InterPro" id="IPR044153">
    <property type="entry name" value="PIN_Pae0151-like"/>
</dbReference>
<dbReference type="EMBL" id="CAUJNA010002223">
    <property type="protein sequence ID" value="CAJ1391261.1"/>
    <property type="molecule type" value="Genomic_DNA"/>
</dbReference>
<accession>A0AA36IPU6</accession>
<evidence type="ECO:0000256" key="3">
    <source>
        <dbReference type="ARBA" id="ARBA00022722"/>
    </source>
</evidence>
<dbReference type="AlphaFoldDB" id="A0AA36IPU6"/>
<gene>
    <name evidence="8" type="ORF">EVOR1521_LOCUS16525</name>
</gene>
<proteinExistence type="inferred from homology"/>